<dbReference type="EMBL" id="JABANO010033667">
    <property type="protein sequence ID" value="KAF4706437.1"/>
    <property type="molecule type" value="Genomic_DNA"/>
</dbReference>
<keyword evidence="1" id="KW-0175">Coiled coil</keyword>
<feature type="coiled-coil region" evidence="1">
    <location>
        <begin position="97"/>
        <end position="159"/>
    </location>
</feature>
<feature type="coiled-coil region" evidence="1">
    <location>
        <begin position="25"/>
        <end position="52"/>
    </location>
</feature>
<evidence type="ECO:0000256" key="2">
    <source>
        <dbReference type="SAM" id="MobiDB-lite"/>
    </source>
</evidence>
<accession>A0A7J6QDY4</accession>
<name>A0A7J6QDY4_PEROL</name>
<reference evidence="3 4" key="1">
    <citation type="submission" date="2020-04" db="EMBL/GenBank/DDBJ databases">
        <title>Perkinsus olseni comparative genomics.</title>
        <authorList>
            <person name="Bogema D.R."/>
        </authorList>
    </citation>
    <scope>NUCLEOTIDE SEQUENCE [LARGE SCALE GENOMIC DNA]</scope>
    <source>
        <strain evidence="3 4">ATCC PRA-207</strain>
    </source>
</reference>
<evidence type="ECO:0000313" key="4">
    <source>
        <dbReference type="Proteomes" id="UP000553632"/>
    </source>
</evidence>
<protein>
    <submittedName>
        <fullName evidence="3">Uncharacterized protein</fullName>
    </submittedName>
</protein>
<keyword evidence="4" id="KW-1185">Reference proteome</keyword>
<feature type="compositionally biased region" description="Polar residues" evidence="2">
    <location>
        <begin position="433"/>
        <end position="451"/>
    </location>
</feature>
<evidence type="ECO:0000313" key="3">
    <source>
        <dbReference type="EMBL" id="KAF4706437.1"/>
    </source>
</evidence>
<organism evidence="3 4">
    <name type="scientific">Perkinsus olseni</name>
    <name type="common">Perkinsus atlanticus</name>
    <dbReference type="NCBI Taxonomy" id="32597"/>
    <lineage>
        <taxon>Eukaryota</taxon>
        <taxon>Sar</taxon>
        <taxon>Alveolata</taxon>
        <taxon>Perkinsozoa</taxon>
        <taxon>Perkinsea</taxon>
        <taxon>Perkinsida</taxon>
        <taxon>Perkinsidae</taxon>
        <taxon>Perkinsus</taxon>
    </lineage>
</organism>
<proteinExistence type="predicted"/>
<comment type="caution">
    <text evidence="3">The sequence shown here is derived from an EMBL/GenBank/DDBJ whole genome shotgun (WGS) entry which is preliminary data.</text>
</comment>
<feature type="compositionally biased region" description="Basic residues" evidence="2">
    <location>
        <begin position="8"/>
        <end position="20"/>
    </location>
</feature>
<feature type="coiled-coil region" evidence="1">
    <location>
        <begin position="189"/>
        <end position="254"/>
    </location>
</feature>
<dbReference type="Proteomes" id="UP000553632">
    <property type="component" value="Unassembled WGS sequence"/>
</dbReference>
<evidence type="ECO:0000256" key="1">
    <source>
        <dbReference type="SAM" id="Coils"/>
    </source>
</evidence>
<feature type="region of interest" description="Disordered" evidence="2">
    <location>
        <begin position="1"/>
        <end position="20"/>
    </location>
</feature>
<gene>
    <name evidence="3" type="ORF">FOZ63_028335</name>
</gene>
<dbReference type="AlphaFoldDB" id="A0A7J6QDY4"/>
<feature type="region of interest" description="Disordered" evidence="2">
    <location>
        <begin position="427"/>
        <end position="462"/>
    </location>
</feature>
<sequence>MHSSTKPAGKRSRHQRSKRLVARKIAEGEVACRAMQEEIECLRREMERQCEQSKEGDAIKDVSAHECQCEVLRQTLSKNEHQQQILEGELRQKNSKLEESVCERGRLTKEIDGLRQELVRERGNCQQLNDATESQFEALRKQIAEREEQQKTLQEDLRQRNTQCDTMAQTINELQKSSEQKVCDQKSQCDSLKHKVAELEKHLQEKTSILESTLSEAETLRKEVFQNNEDSKDRAALQKKIDALDEELMKVCLEKSHVQAELTKAQGEVDMYKTALRAMKIAGAQNQHDMVEANGRVDIDDGSPSAGSISPPSVTDSKGWVWSPSKNMAIRLCSENGADFLHIKNLKESAIAATVVFDGDHKGLPVRYGSGTMVRPKKVAKLEICKWVETKTWYKAVRVILVRSGSETVSLAYNSVTGTVEVSVKERMESSGRCPSSPSTLTQSVTESSPGRRNAVRSCRRP</sequence>